<dbReference type="EMBL" id="LRRQ01000081">
    <property type="protein sequence ID" value="OAM89712.1"/>
    <property type="molecule type" value="Genomic_DNA"/>
</dbReference>
<name>A0A178IIH8_9BACT</name>
<protein>
    <submittedName>
        <fullName evidence="1">Uncharacterized protein</fullName>
    </submittedName>
</protein>
<dbReference type="OrthoDB" id="9580665at2"/>
<accession>A0A178IIH8</accession>
<comment type="caution">
    <text evidence="1">The sequence shown here is derived from an EMBL/GenBank/DDBJ whole genome shotgun (WGS) entry which is preliminary data.</text>
</comment>
<sequence length="114" mass="12973">MSDTATKTLTPKQADREQAIGYLKESLRPGDTVYVILRHVSKSGMSRLIDLYLIKNGRPFRITWTAAKALELTYDRRQESLRINGCGTDVGFEAVYNLGWAVLNDPNAFKHQWL</sequence>
<gene>
    <name evidence="1" type="ORF">AW736_12080</name>
</gene>
<dbReference type="AlphaFoldDB" id="A0A178IIH8"/>
<reference evidence="1 2" key="1">
    <citation type="submission" date="2016-01" db="EMBL/GenBank/DDBJ databases">
        <title>High potential of lignocellulose degradation of a new Verrucomicrobia species.</title>
        <authorList>
            <person name="Wang Y."/>
            <person name="Shi Y."/>
            <person name="Qiu Z."/>
            <person name="Liu S."/>
            <person name="Yang H."/>
        </authorList>
    </citation>
    <scope>NUCLEOTIDE SEQUENCE [LARGE SCALE GENOMIC DNA]</scope>
    <source>
        <strain evidence="1 2">TSB47</strain>
    </source>
</reference>
<proteinExistence type="predicted"/>
<evidence type="ECO:0000313" key="1">
    <source>
        <dbReference type="EMBL" id="OAM89712.1"/>
    </source>
</evidence>
<dbReference type="RefSeq" id="WP_068770490.1">
    <property type="nucleotide sequence ID" value="NZ_CP109796.1"/>
</dbReference>
<keyword evidence="2" id="KW-1185">Reference proteome</keyword>
<organism evidence="1 2">
    <name type="scientific">Termitidicoccus mucosus</name>
    <dbReference type="NCBI Taxonomy" id="1184151"/>
    <lineage>
        <taxon>Bacteria</taxon>
        <taxon>Pseudomonadati</taxon>
        <taxon>Verrucomicrobiota</taxon>
        <taxon>Opitutia</taxon>
        <taxon>Opitutales</taxon>
        <taxon>Opitutaceae</taxon>
        <taxon>Termitidicoccus</taxon>
    </lineage>
</organism>
<evidence type="ECO:0000313" key="2">
    <source>
        <dbReference type="Proteomes" id="UP000078486"/>
    </source>
</evidence>
<dbReference type="Proteomes" id="UP000078486">
    <property type="component" value="Unassembled WGS sequence"/>
</dbReference>